<proteinExistence type="predicted"/>
<reference evidence="3 4" key="1">
    <citation type="submission" date="2016-01" db="EMBL/GenBank/DDBJ databases">
        <authorList>
            <consortium name="TB Trials Study Group"/>
            <person name="Sutton G."/>
            <person name="Brinkac L."/>
            <person name="Sanka R."/>
            <person name="Adams M."/>
            <person name="Lau E.L."/>
            <person name="Macaden R."/>
            <person name="Grewal H.M.S."/>
        </authorList>
    </citation>
    <scope>NUCLEOTIDE SEQUENCE [LARGE SCALE GENOMIC DNA]</scope>
    <source>
        <strain evidence="3 4">IS-1744</strain>
    </source>
</reference>
<dbReference type="EMBL" id="LQIR01000040">
    <property type="protein sequence ID" value="KUI11443.1"/>
    <property type="molecule type" value="Genomic_DNA"/>
</dbReference>
<evidence type="ECO:0000313" key="3">
    <source>
        <dbReference type="EMBL" id="KUI11443.1"/>
    </source>
</evidence>
<evidence type="ECO:0000313" key="4">
    <source>
        <dbReference type="Proteomes" id="UP000053707"/>
    </source>
</evidence>
<dbReference type="Gene3D" id="3.30.920.90">
    <property type="match status" value="1"/>
</dbReference>
<dbReference type="InterPro" id="IPR052934">
    <property type="entry name" value="Methyl-DNA_Rec/Restrict_Enz"/>
</dbReference>
<sequence length="869" mass="98578">MTIESIWRDLVESGKAQYTGPYRFAWALVGRLIDGVGFERDPFRLVLVDREAAMRPFRMLSSDGDSLDSVLRRVMKELQGRSDGGEQLDTELNRLITVEGPELLSRALQHGSHIKGSTGIGTTADVPWIGVFPPGASTSAQIGCYLVYLFAKDGSKVYLSLNQGTESLRGGRPPLLKRALDIRTVLGSHASDERFKVEIDLHSSAQRPQKYEAGSALAIEYLYDEAKIDADLIADLNDMYELLLLVVQDDPPLDPLIEPTHAVFKWNAEVRPSTIEDHRSIAQREGSVWWGRFAGADSSRIPQKRMDDLREQIENGYPTYAFLHRRGEIWRTSLLEVTDDESHVSGDSRFPGYYSPQQCNFFVRICDFERLTPDWPLEHLVLASKPDPLSTPGALSNQTTPIWVFERFDPSDPDRGRRPHHERSTSATADLPDNLPENRVWIFQAHPRRYDLVGFLEQPSTQPGSVDAWALRQYAKEINDGDTVLLWSAGEKAGIYATATILGSPFNRPKQSWEDADAPDSSLAINFRLEHLLVDKPVLRQDLLNHPVLKDLSIIRQPTGTNFPVTEEQWRALRPLVEPSETDDLVTSPADPSIDLDWLIRQTLWHDEELTEVIDTLRGRRPQVIFSGPPGTGKTWVAERIGRYLTEGRDDAVHVVQFHPTYAYEDFVEGLRPVERNGQVVFEVVPGRLMSVARQAESVDHPVVLIIDELNRANIPSVFGELLYLLEYRDKGIGLLHRERFALPPNLYIIATMNTADRSIRSMDTALRRRFDIFDCPPRLDIIDRFYAAGNVNSIQDLSSGLGALNDRLVDQLDRHHTIGHSFFMNSKFGPTELRRTWDRRIKPLIEEYFFDQTGMADAFNLHDFWPSA</sequence>
<accession>A0A101A1Z2</accession>
<dbReference type="PANTHER" id="PTHR37291:SF1">
    <property type="entry name" value="TYPE IV METHYL-DIRECTED RESTRICTION ENZYME ECOKMCRB SUBUNIT"/>
    <property type="match status" value="1"/>
</dbReference>
<comment type="caution">
    <text evidence="3">The sequence shown here is derived from an EMBL/GenBank/DDBJ whole genome shotgun (WGS) entry which is preliminary data.</text>
</comment>
<keyword evidence="4" id="KW-1185">Reference proteome</keyword>
<dbReference type="SUPFAM" id="SSF52540">
    <property type="entry name" value="P-loop containing nucleoside triphosphate hydrolases"/>
    <property type="match status" value="1"/>
</dbReference>
<dbReference type="SUPFAM" id="SSF88697">
    <property type="entry name" value="PUA domain-like"/>
    <property type="match status" value="1"/>
</dbReference>
<dbReference type="Gene3D" id="3.10.590.10">
    <property type="entry name" value="ph1033 like domains"/>
    <property type="match status" value="1"/>
</dbReference>
<name>A0A101A1Z2_9MYCO</name>
<dbReference type="Pfam" id="PF07728">
    <property type="entry name" value="AAA_5"/>
    <property type="match status" value="1"/>
</dbReference>
<dbReference type="InterPro" id="IPR027417">
    <property type="entry name" value="P-loop_NTPase"/>
</dbReference>
<dbReference type="InterPro" id="IPR015947">
    <property type="entry name" value="PUA-like_sf"/>
</dbReference>
<dbReference type="CDD" id="cd00009">
    <property type="entry name" value="AAA"/>
    <property type="match status" value="1"/>
</dbReference>
<dbReference type="Pfam" id="PF12102">
    <property type="entry name" value="MrcB_N"/>
    <property type="match status" value="1"/>
</dbReference>
<evidence type="ECO:0000256" key="1">
    <source>
        <dbReference type="SAM" id="MobiDB-lite"/>
    </source>
</evidence>
<dbReference type="Proteomes" id="UP000053707">
    <property type="component" value="Unassembled WGS sequence"/>
</dbReference>
<dbReference type="InterPro" id="IPR011704">
    <property type="entry name" value="ATPase_dyneun-rel_AAA"/>
</dbReference>
<dbReference type="PANTHER" id="PTHR37291">
    <property type="entry name" value="5-METHYLCYTOSINE-SPECIFIC RESTRICTION ENZYME B"/>
    <property type="match status" value="1"/>
</dbReference>
<dbReference type="GO" id="GO:0005524">
    <property type="term" value="F:ATP binding"/>
    <property type="evidence" value="ECO:0007669"/>
    <property type="project" value="InterPro"/>
</dbReference>
<dbReference type="InterPro" id="IPR002740">
    <property type="entry name" value="EVE_domain"/>
</dbReference>
<feature type="compositionally biased region" description="Basic and acidic residues" evidence="1">
    <location>
        <begin position="407"/>
        <end position="416"/>
    </location>
</feature>
<feature type="region of interest" description="Disordered" evidence="1">
    <location>
        <begin position="407"/>
        <end position="432"/>
    </location>
</feature>
<dbReference type="AlphaFoldDB" id="A0A101A1Z2"/>
<evidence type="ECO:0000259" key="2">
    <source>
        <dbReference type="SMART" id="SM00382"/>
    </source>
</evidence>
<feature type="domain" description="AAA+ ATPase" evidence="2">
    <location>
        <begin position="620"/>
        <end position="779"/>
    </location>
</feature>
<dbReference type="Pfam" id="PF01878">
    <property type="entry name" value="EVE"/>
    <property type="match status" value="1"/>
</dbReference>
<dbReference type="GO" id="GO:0016887">
    <property type="term" value="F:ATP hydrolysis activity"/>
    <property type="evidence" value="ECO:0007669"/>
    <property type="project" value="InterPro"/>
</dbReference>
<dbReference type="SMART" id="SM00382">
    <property type="entry name" value="AAA"/>
    <property type="match status" value="1"/>
</dbReference>
<gene>
    <name evidence="3" type="ORF">AU192_01270</name>
</gene>
<organism evidence="3 4">
    <name type="scientific">Mycobacterium lehmannii</name>
    <dbReference type="NCBI Taxonomy" id="2048550"/>
    <lineage>
        <taxon>Bacteria</taxon>
        <taxon>Bacillati</taxon>
        <taxon>Actinomycetota</taxon>
        <taxon>Actinomycetes</taxon>
        <taxon>Mycobacteriales</taxon>
        <taxon>Mycobacteriaceae</taxon>
        <taxon>Mycobacterium</taxon>
    </lineage>
</organism>
<protein>
    <recommendedName>
        <fullName evidence="2">AAA+ ATPase domain-containing protein</fullName>
    </recommendedName>
</protein>
<dbReference type="InterPro" id="IPR003593">
    <property type="entry name" value="AAA+_ATPase"/>
</dbReference>
<dbReference type="InterPro" id="IPR021961">
    <property type="entry name" value="McrB_DNA-bd"/>
</dbReference>
<dbReference type="Gene3D" id="3.40.50.300">
    <property type="entry name" value="P-loop containing nucleotide triphosphate hydrolases"/>
    <property type="match status" value="1"/>
</dbReference>